<proteinExistence type="predicted"/>
<dbReference type="EMBL" id="AZBU02000006">
    <property type="protein sequence ID" value="TKR72867.1"/>
    <property type="molecule type" value="Genomic_DNA"/>
</dbReference>
<dbReference type="AlphaFoldDB" id="A0A4U5MT00"/>
<dbReference type="Proteomes" id="UP000298663">
    <property type="component" value="Unassembled WGS sequence"/>
</dbReference>
<gene>
    <name evidence="1" type="ORF">L596_020256</name>
</gene>
<evidence type="ECO:0000313" key="2">
    <source>
        <dbReference type="Proteomes" id="UP000298663"/>
    </source>
</evidence>
<name>A0A4U5MT00_STECR</name>
<sequence>MTALTWPAFEIFGSIFNIQIFLKVQVFVVTQMCHKQQHLSTQSPLERRPHSSSFSLFSSLWPPNSAPMTLEEPAKIAVLVDSSTGKQLQEALSGRLHSIRGQLA</sequence>
<evidence type="ECO:0000313" key="1">
    <source>
        <dbReference type="EMBL" id="TKR72867.1"/>
    </source>
</evidence>
<protein>
    <submittedName>
        <fullName evidence="1">Uncharacterized protein</fullName>
    </submittedName>
</protein>
<organism evidence="1 2">
    <name type="scientific">Steinernema carpocapsae</name>
    <name type="common">Entomopathogenic nematode</name>
    <dbReference type="NCBI Taxonomy" id="34508"/>
    <lineage>
        <taxon>Eukaryota</taxon>
        <taxon>Metazoa</taxon>
        <taxon>Ecdysozoa</taxon>
        <taxon>Nematoda</taxon>
        <taxon>Chromadorea</taxon>
        <taxon>Rhabditida</taxon>
        <taxon>Tylenchina</taxon>
        <taxon>Panagrolaimomorpha</taxon>
        <taxon>Strongyloidoidea</taxon>
        <taxon>Steinernematidae</taxon>
        <taxon>Steinernema</taxon>
    </lineage>
</organism>
<keyword evidence="2" id="KW-1185">Reference proteome</keyword>
<reference evidence="1 2" key="1">
    <citation type="journal article" date="2015" name="Genome Biol.">
        <title>Comparative genomics of Steinernema reveals deeply conserved gene regulatory networks.</title>
        <authorList>
            <person name="Dillman A.R."/>
            <person name="Macchietto M."/>
            <person name="Porter C.F."/>
            <person name="Rogers A."/>
            <person name="Williams B."/>
            <person name="Antoshechkin I."/>
            <person name="Lee M.M."/>
            <person name="Goodwin Z."/>
            <person name="Lu X."/>
            <person name="Lewis E.E."/>
            <person name="Goodrich-Blair H."/>
            <person name="Stock S.P."/>
            <person name="Adams B.J."/>
            <person name="Sternberg P.W."/>
            <person name="Mortazavi A."/>
        </authorList>
    </citation>
    <scope>NUCLEOTIDE SEQUENCE [LARGE SCALE GENOMIC DNA]</scope>
    <source>
        <strain evidence="1 2">ALL</strain>
    </source>
</reference>
<comment type="caution">
    <text evidence="1">The sequence shown here is derived from an EMBL/GenBank/DDBJ whole genome shotgun (WGS) entry which is preliminary data.</text>
</comment>
<accession>A0A4U5MT00</accession>
<reference evidence="1 2" key="2">
    <citation type="journal article" date="2019" name="G3 (Bethesda)">
        <title>Hybrid Assembly of the Genome of the Entomopathogenic Nematode Steinernema carpocapsae Identifies the X-Chromosome.</title>
        <authorList>
            <person name="Serra L."/>
            <person name="Macchietto M."/>
            <person name="Macias-Munoz A."/>
            <person name="McGill C.J."/>
            <person name="Rodriguez I.M."/>
            <person name="Rodriguez B."/>
            <person name="Murad R."/>
            <person name="Mortazavi A."/>
        </authorList>
    </citation>
    <scope>NUCLEOTIDE SEQUENCE [LARGE SCALE GENOMIC DNA]</scope>
    <source>
        <strain evidence="1 2">ALL</strain>
    </source>
</reference>